<dbReference type="InterPro" id="IPR041698">
    <property type="entry name" value="Methyltransf_25"/>
</dbReference>
<dbReference type="Pfam" id="PF13649">
    <property type="entry name" value="Methyltransf_25"/>
    <property type="match status" value="1"/>
</dbReference>
<comment type="caution">
    <text evidence="2">The sequence shown here is derived from an EMBL/GenBank/DDBJ whole genome shotgun (WGS) entry which is preliminary data.</text>
</comment>
<dbReference type="GO" id="GO:0032259">
    <property type="term" value="P:methylation"/>
    <property type="evidence" value="ECO:0007669"/>
    <property type="project" value="UniProtKB-KW"/>
</dbReference>
<keyword evidence="2" id="KW-0808">Transferase</keyword>
<proteinExistence type="predicted"/>
<reference evidence="2 3" key="1">
    <citation type="journal article" date="2021" name="Arch. Microbiol.">
        <title>Thalassobius aquimarinus sp. nov., isolated from the Sea of Japan seashore.</title>
        <authorList>
            <person name="Kurilenko V.V."/>
            <person name="Romanenko L.A."/>
            <person name="Chernysheva N.Y."/>
            <person name="Velansky P.V."/>
            <person name="Tekutyeva L.A."/>
            <person name="Isaeva M.P."/>
            <person name="Mikhailov V.V."/>
        </authorList>
    </citation>
    <scope>NUCLEOTIDE SEQUENCE [LARGE SCALE GENOMIC DNA]</scope>
    <source>
        <strain evidence="2 3">KMM 8518</strain>
    </source>
</reference>
<gene>
    <name evidence="2" type="ORF">IT775_19705</name>
</gene>
<dbReference type="CDD" id="cd02440">
    <property type="entry name" value="AdoMet_MTases"/>
    <property type="match status" value="1"/>
</dbReference>
<keyword evidence="2" id="KW-0489">Methyltransferase</keyword>
<sequence length="202" mass="23115">MFKRLSAHYDDCFAIHGDCARGVDWPDEQSAKLRYDVMADLLTETGAEVLDLGCGAGHFLDYLRATGRTDLRYRGIDLSENFVRHCRTRFPGIPFEQADILADPARMPQVDYAILNGVLTEKQAADHDTMFAAAKMLLTTVFGAVRRGMAFNVMSKHVDWERDDLFHLPYDDMARFVVSSLSRRHLIRADYGLYEYTVYVFK</sequence>
<keyword evidence="3" id="KW-1185">Reference proteome</keyword>
<evidence type="ECO:0000313" key="3">
    <source>
        <dbReference type="Proteomes" id="UP001195941"/>
    </source>
</evidence>
<feature type="domain" description="Methyltransferase" evidence="1">
    <location>
        <begin position="49"/>
        <end position="138"/>
    </location>
</feature>
<dbReference type="InterPro" id="IPR029063">
    <property type="entry name" value="SAM-dependent_MTases_sf"/>
</dbReference>
<dbReference type="Proteomes" id="UP001195941">
    <property type="component" value="Unassembled WGS sequence"/>
</dbReference>
<dbReference type="Gene3D" id="3.40.50.150">
    <property type="entry name" value="Vaccinia Virus protein VP39"/>
    <property type="match status" value="1"/>
</dbReference>
<organism evidence="2 3">
    <name type="scientific">Thalassovita aquimarina</name>
    <dbReference type="NCBI Taxonomy" id="2785917"/>
    <lineage>
        <taxon>Bacteria</taxon>
        <taxon>Pseudomonadati</taxon>
        <taxon>Pseudomonadota</taxon>
        <taxon>Alphaproteobacteria</taxon>
        <taxon>Rhodobacterales</taxon>
        <taxon>Roseobacteraceae</taxon>
        <taxon>Thalassovita</taxon>
    </lineage>
</organism>
<protein>
    <submittedName>
        <fullName evidence="2">Class I SAM-dependent methyltransferase</fullName>
    </submittedName>
</protein>
<evidence type="ECO:0000259" key="1">
    <source>
        <dbReference type="Pfam" id="PF13649"/>
    </source>
</evidence>
<evidence type="ECO:0000313" key="2">
    <source>
        <dbReference type="EMBL" id="MBR9653348.1"/>
    </source>
</evidence>
<name>A0ABS5HWK0_9RHOB</name>
<dbReference type="GO" id="GO:0008168">
    <property type="term" value="F:methyltransferase activity"/>
    <property type="evidence" value="ECO:0007669"/>
    <property type="project" value="UniProtKB-KW"/>
</dbReference>
<dbReference type="SUPFAM" id="SSF53335">
    <property type="entry name" value="S-adenosyl-L-methionine-dependent methyltransferases"/>
    <property type="match status" value="1"/>
</dbReference>
<accession>A0ABS5HWK0</accession>
<dbReference type="EMBL" id="JADMKU010000028">
    <property type="protein sequence ID" value="MBR9653348.1"/>
    <property type="molecule type" value="Genomic_DNA"/>
</dbReference>